<evidence type="ECO:0000256" key="2">
    <source>
        <dbReference type="ARBA" id="ARBA00004613"/>
    </source>
</evidence>
<evidence type="ECO:0000256" key="9">
    <source>
        <dbReference type="ARBA" id="ARBA00023033"/>
    </source>
</evidence>
<proteinExistence type="inferred from homology"/>
<keyword evidence="7" id="KW-0560">Oxidoreductase</keyword>
<evidence type="ECO:0000256" key="6">
    <source>
        <dbReference type="ARBA" id="ARBA00023001"/>
    </source>
</evidence>
<feature type="domain" description="Auxiliary Activity family 9 catalytic" evidence="16">
    <location>
        <begin position="25"/>
        <end position="201"/>
    </location>
</feature>
<dbReference type="PANTHER" id="PTHR33353:SF10">
    <property type="entry name" value="ENDO-BETA-1,4-GLUCANASE D"/>
    <property type="match status" value="1"/>
</dbReference>
<dbReference type="PANTHER" id="PTHR33353">
    <property type="entry name" value="PUTATIVE (AFU_ORTHOLOGUE AFUA_1G12560)-RELATED"/>
    <property type="match status" value="1"/>
</dbReference>
<evidence type="ECO:0000256" key="10">
    <source>
        <dbReference type="ARBA" id="ARBA00023157"/>
    </source>
</evidence>
<keyword evidence="5" id="KW-0732">Signal</keyword>
<keyword evidence="9" id="KW-0503">Monooxygenase</keyword>
<dbReference type="EC" id="1.14.99.56" evidence="15"/>
<dbReference type="GO" id="GO:0005576">
    <property type="term" value="C:extracellular region"/>
    <property type="evidence" value="ECO:0007669"/>
    <property type="project" value="UniProtKB-SubCell"/>
</dbReference>
<keyword evidence="4" id="KW-0479">Metal-binding</keyword>
<evidence type="ECO:0000256" key="4">
    <source>
        <dbReference type="ARBA" id="ARBA00022723"/>
    </source>
</evidence>
<name>A0A9W4UUM5_9PLEO</name>
<keyword evidence="6" id="KW-0136">Cellulose degradation</keyword>
<dbReference type="GO" id="GO:0030245">
    <property type="term" value="P:cellulose catabolic process"/>
    <property type="evidence" value="ECO:0007669"/>
    <property type="project" value="UniProtKB-KW"/>
</dbReference>
<evidence type="ECO:0000259" key="16">
    <source>
        <dbReference type="Pfam" id="PF03443"/>
    </source>
</evidence>
<keyword evidence="10" id="KW-1015">Disulfide bond</keyword>
<protein>
    <recommendedName>
        <fullName evidence="15">lytic cellulose monooxygenase (C4-dehydrogenating)</fullName>
        <ecNumber evidence="15">1.14.99.56</ecNumber>
    </recommendedName>
</protein>
<dbReference type="Pfam" id="PF03443">
    <property type="entry name" value="AA9"/>
    <property type="match status" value="1"/>
</dbReference>
<dbReference type="Gene3D" id="2.70.50.70">
    <property type="match status" value="1"/>
</dbReference>
<keyword evidence="18" id="KW-1185">Reference proteome</keyword>
<evidence type="ECO:0000256" key="8">
    <source>
        <dbReference type="ARBA" id="ARBA00023008"/>
    </source>
</evidence>
<evidence type="ECO:0000256" key="5">
    <source>
        <dbReference type="ARBA" id="ARBA00022729"/>
    </source>
</evidence>
<dbReference type="AlphaFoldDB" id="A0A9W4UUM5"/>
<keyword evidence="11" id="KW-0119">Carbohydrate metabolism</keyword>
<dbReference type="EMBL" id="CAOQHR010000010">
    <property type="protein sequence ID" value="CAI6340663.1"/>
    <property type="molecule type" value="Genomic_DNA"/>
</dbReference>
<evidence type="ECO:0000256" key="14">
    <source>
        <dbReference type="ARBA" id="ARBA00045077"/>
    </source>
</evidence>
<gene>
    <name evidence="17" type="ORF">PDIGIT_LOCUS13847</name>
</gene>
<evidence type="ECO:0000256" key="15">
    <source>
        <dbReference type="ARBA" id="ARBA00047174"/>
    </source>
</evidence>
<comment type="cofactor">
    <cofactor evidence="1">
        <name>Cu(2+)</name>
        <dbReference type="ChEBI" id="CHEBI:29036"/>
    </cofactor>
</comment>
<comment type="catalytic activity">
    <reaction evidence="14">
        <text>[(1-&gt;4)-beta-D-glucosyl]n+m + reduced acceptor + O2 = 4-dehydro-beta-D-glucosyl-[(1-&gt;4)-beta-D-glucosyl]n-1 + [(1-&gt;4)-beta-D-glucosyl]m + acceptor + H2O.</text>
        <dbReference type="EC" id="1.14.99.56"/>
    </reaction>
</comment>
<keyword evidence="8" id="KW-0186">Copper</keyword>
<dbReference type="GO" id="GO:0004497">
    <property type="term" value="F:monooxygenase activity"/>
    <property type="evidence" value="ECO:0007669"/>
    <property type="project" value="UniProtKB-KW"/>
</dbReference>
<reference evidence="17" key="1">
    <citation type="submission" date="2023-01" db="EMBL/GenBank/DDBJ databases">
        <authorList>
            <person name="Van Ghelder C."/>
            <person name="Rancurel C."/>
        </authorList>
    </citation>
    <scope>NUCLEOTIDE SEQUENCE</scope>
    <source>
        <strain evidence="17">CNCM I-4278</strain>
    </source>
</reference>
<keyword evidence="3" id="KW-0964">Secreted</keyword>
<organism evidence="17 18">
    <name type="scientific">Periconia digitata</name>
    <dbReference type="NCBI Taxonomy" id="1303443"/>
    <lineage>
        <taxon>Eukaryota</taxon>
        <taxon>Fungi</taxon>
        <taxon>Dikarya</taxon>
        <taxon>Ascomycota</taxon>
        <taxon>Pezizomycotina</taxon>
        <taxon>Dothideomycetes</taxon>
        <taxon>Pleosporomycetidae</taxon>
        <taxon>Pleosporales</taxon>
        <taxon>Massarineae</taxon>
        <taxon>Periconiaceae</taxon>
        <taxon>Periconia</taxon>
    </lineage>
</organism>
<comment type="caution">
    <text evidence="17">The sequence shown here is derived from an EMBL/GenBank/DDBJ whole genome shotgun (WGS) entry which is preliminary data.</text>
</comment>
<evidence type="ECO:0000256" key="12">
    <source>
        <dbReference type="ARBA" id="ARBA00023326"/>
    </source>
</evidence>
<sequence>MQAGLSGTDHRLVSHMMLTNTDNTHTTRSRSFPVYEISSPDIVCGASAFPVRNPDIQTATILAGDQVGFHLSSPDSAGDAQPIIFHEGPGQVFLSPLPADIDDLRDYDVTGQPFFKIAFAGPNSSTTWELENESVMKFNIPATTPPGKYVMRIEHFMPNWIKGQSQWFVSCAHVDIVGKGGGSPSGFISFPGAYKEDDPSTYPYLK</sequence>
<evidence type="ECO:0000256" key="11">
    <source>
        <dbReference type="ARBA" id="ARBA00023277"/>
    </source>
</evidence>
<comment type="similarity">
    <text evidence="13">Belongs to the polysaccharide monooxygenase AA9 family.</text>
</comment>
<dbReference type="Proteomes" id="UP001152607">
    <property type="component" value="Unassembled WGS sequence"/>
</dbReference>
<dbReference type="GO" id="GO:0046872">
    <property type="term" value="F:metal ion binding"/>
    <property type="evidence" value="ECO:0007669"/>
    <property type="project" value="UniProtKB-KW"/>
</dbReference>
<dbReference type="InterPro" id="IPR049892">
    <property type="entry name" value="AA9"/>
</dbReference>
<keyword evidence="12" id="KW-0624">Polysaccharide degradation</keyword>
<evidence type="ECO:0000256" key="3">
    <source>
        <dbReference type="ARBA" id="ARBA00022525"/>
    </source>
</evidence>
<evidence type="ECO:0000313" key="18">
    <source>
        <dbReference type="Proteomes" id="UP001152607"/>
    </source>
</evidence>
<evidence type="ECO:0000256" key="7">
    <source>
        <dbReference type="ARBA" id="ARBA00023002"/>
    </source>
</evidence>
<dbReference type="InterPro" id="IPR005103">
    <property type="entry name" value="AA9_LPMO"/>
</dbReference>
<dbReference type="OrthoDB" id="6038816at2759"/>
<comment type="subcellular location">
    <subcellularLocation>
        <location evidence="2">Secreted</location>
    </subcellularLocation>
</comment>
<evidence type="ECO:0000256" key="13">
    <source>
        <dbReference type="ARBA" id="ARBA00044502"/>
    </source>
</evidence>
<evidence type="ECO:0000256" key="1">
    <source>
        <dbReference type="ARBA" id="ARBA00001973"/>
    </source>
</evidence>
<evidence type="ECO:0000313" key="17">
    <source>
        <dbReference type="EMBL" id="CAI6340663.1"/>
    </source>
</evidence>
<accession>A0A9W4UUM5</accession>